<evidence type="ECO:0000256" key="3">
    <source>
        <dbReference type="ARBA" id="ARBA00012219"/>
    </source>
</evidence>
<dbReference type="GO" id="GO:0004592">
    <property type="term" value="F:pantoate-beta-alanine ligase activity"/>
    <property type="evidence" value="ECO:0007669"/>
    <property type="project" value="UniProtKB-EC"/>
</dbReference>
<evidence type="ECO:0000256" key="8">
    <source>
        <dbReference type="ARBA" id="ARBA00048258"/>
    </source>
</evidence>
<dbReference type="EMBL" id="APHR01000064">
    <property type="protein sequence ID" value="EMR12232.1"/>
    <property type="molecule type" value="Genomic_DNA"/>
</dbReference>
<evidence type="ECO:0000256" key="4">
    <source>
        <dbReference type="ARBA" id="ARBA00022598"/>
    </source>
</evidence>
<dbReference type="PATRIC" id="fig|1286106.3.peg.2252"/>
<dbReference type="OrthoDB" id="9773087at2"/>
<protein>
    <recommendedName>
        <fullName evidence="3">pantoate--beta-alanine ligase (AMP-forming)</fullName>
        <ecNumber evidence="3">6.3.2.1</ecNumber>
    </recommendedName>
</protein>
<comment type="caution">
    <text evidence="9">The sequence shown here is derived from an EMBL/GenBank/DDBJ whole genome shotgun (WGS) entry which is preliminary data.</text>
</comment>
<gene>
    <name evidence="9" type="primary">panC</name>
    <name evidence="9" type="ORF">MPL1_11273</name>
</gene>
<comment type="similarity">
    <text evidence="2">Belongs to the pantothenate synthetase family.</text>
</comment>
<dbReference type="RefSeq" id="WP_009727209.1">
    <property type="nucleotide sequence ID" value="NZ_APHR01000064.1"/>
</dbReference>
<comment type="catalytic activity">
    <reaction evidence="8">
        <text>(R)-pantoate + beta-alanine + ATP = (R)-pantothenate + AMP + diphosphate + H(+)</text>
        <dbReference type="Rhea" id="RHEA:10912"/>
        <dbReference type="ChEBI" id="CHEBI:15378"/>
        <dbReference type="ChEBI" id="CHEBI:15980"/>
        <dbReference type="ChEBI" id="CHEBI:29032"/>
        <dbReference type="ChEBI" id="CHEBI:30616"/>
        <dbReference type="ChEBI" id="CHEBI:33019"/>
        <dbReference type="ChEBI" id="CHEBI:57966"/>
        <dbReference type="ChEBI" id="CHEBI:456215"/>
        <dbReference type="EC" id="6.3.2.1"/>
    </reaction>
</comment>
<feature type="non-terminal residue" evidence="9">
    <location>
        <position position="1"/>
    </location>
</feature>
<reference evidence="9 10" key="1">
    <citation type="journal article" date="2013" name="Genome Announc.">
        <title>Draft Genome Sequence of Methylophaga lonarensis MPLT, a Haloalkaliphilic (Non-Methane-Utilizing) Methylotroph.</title>
        <authorList>
            <person name="Shetty S.A."/>
            <person name="Marathe N.P."/>
            <person name="Munot H."/>
            <person name="Antony C.P."/>
            <person name="Dhotre D.P."/>
            <person name="Murrell J.C."/>
            <person name="Shouche Y.S."/>
        </authorList>
    </citation>
    <scope>NUCLEOTIDE SEQUENCE [LARGE SCALE GENOMIC DNA]</scope>
    <source>
        <strain evidence="9 10">MPL</strain>
    </source>
</reference>
<evidence type="ECO:0000256" key="2">
    <source>
        <dbReference type="ARBA" id="ARBA00009256"/>
    </source>
</evidence>
<evidence type="ECO:0000256" key="7">
    <source>
        <dbReference type="ARBA" id="ARBA00022840"/>
    </source>
</evidence>
<dbReference type="Pfam" id="PF02569">
    <property type="entry name" value="Pantoate_ligase"/>
    <property type="match status" value="1"/>
</dbReference>
<dbReference type="InterPro" id="IPR014729">
    <property type="entry name" value="Rossmann-like_a/b/a_fold"/>
</dbReference>
<evidence type="ECO:0000256" key="1">
    <source>
        <dbReference type="ARBA" id="ARBA00004990"/>
    </source>
</evidence>
<sequence>GHFDGVATVVTKLFNLVQADMALFGEKDYQQLLMIRRLVDDLNLPIEIISVPTCREQDGLAMSSRNQYLSESERAIAPQLHQCLLQVAQALQSGASNWPLVLQAGLEQLNSAGFTPEYLEICRAEDLQTAVAGTDTHLRILTAARLGQARLIDNIACDLA</sequence>
<evidence type="ECO:0000256" key="6">
    <source>
        <dbReference type="ARBA" id="ARBA00022741"/>
    </source>
</evidence>
<dbReference type="GO" id="GO:0005829">
    <property type="term" value="C:cytosol"/>
    <property type="evidence" value="ECO:0007669"/>
    <property type="project" value="TreeGrafter"/>
</dbReference>
<dbReference type="EC" id="6.3.2.1" evidence="3"/>
<keyword evidence="7" id="KW-0067">ATP-binding</keyword>
<dbReference type="STRING" id="1286106.MPL1_11273"/>
<dbReference type="UniPathway" id="UPA00028">
    <property type="reaction ID" value="UER00005"/>
</dbReference>
<name>M7NYB6_9GAMM</name>
<keyword evidence="5" id="KW-0566">Pantothenate biosynthesis</keyword>
<evidence type="ECO:0000313" key="9">
    <source>
        <dbReference type="EMBL" id="EMR12232.1"/>
    </source>
</evidence>
<proteinExistence type="inferred from homology"/>
<dbReference type="AlphaFoldDB" id="M7NYB6"/>
<organism evidence="9 10">
    <name type="scientific">Methylophaga lonarensis MPL</name>
    <dbReference type="NCBI Taxonomy" id="1286106"/>
    <lineage>
        <taxon>Bacteria</taxon>
        <taxon>Pseudomonadati</taxon>
        <taxon>Pseudomonadota</taxon>
        <taxon>Gammaproteobacteria</taxon>
        <taxon>Thiotrichales</taxon>
        <taxon>Piscirickettsiaceae</taxon>
        <taxon>Methylophaga</taxon>
    </lineage>
</organism>
<dbReference type="InterPro" id="IPR003721">
    <property type="entry name" value="Pantoate_ligase"/>
</dbReference>
<evidence type="ECO:0000256" key="5">
    <source>
        <dbReference type="ARBA" id="ARBA00022655"/>
    </source>
</evidence>
<accession>M7NYB6</accession>
<comment type="pathway">
    <text evidence="1">Cofactor biosynthesis; (R)-pantothenate biosynthesis; (R)-pantothenate from (R)-pantoate and beta-alanine: step 1/1.</text>
</comment>
<dbReference type="eggNOG" id="COG0414">
    <property type="taxonomic scope" value="Bacteria"/>
</dbReference>
<dbReference type="InterPro" id="IPR042176">
    <property type="entry name" value="Pantoate_ligase_C"/>
</dbReference>
<keyword evidence="6" id="KW-0547">Nucleotide-binding</keyword>
<dbReference type="GO" id="GO:0015940">
    <property type="term" value="P:pantothenate biosynthetic process"/>
    <property type="evidence" value="ECO:0007669"/>
    <property type="project" value="UniProtKB-UniPathway"/>
</dbReference>
<keyword evidence="10" id="KW-1185">Reference proteome</keyword>
<dbReference type="Gene3D" id="3.30.1300.10">
    <property type="entry name" value="Pantoate-beta-alanine ligase, C-terminal domain"/>
    <property type="match status" value="1"/>
</dbReference>
<evidence type="ECO:0000313" key="10">
    <source>
        <dbReference type="Proteomes" id="UP000012019"/>
    </source>
</evidence>
<dbReference type="SUPFAM" id="SSF52374">
    <property type="entry name" value="Nucleotidylyl transferase"/>
    <property type="match status" value="1"/>
</dbReference>
<dbReference type="PANTHER" id="PTHR21299:SF1">
    <property type="entry name" value="PANTOATE--BETA-ALANINE LIGASE"/>
    <property type="match status" value="1"/>
</dbReference>
<dbReference type="GO" id="GO:0005524">
    <property type="term" value="F:ATP binding"/>
    <property type="evidence" value="ECO:0007669"/>
    <property type="project" value="UniProtKB-KW"/>
</dbReference>
<keyword evidence="4 9" id="KW-0436">Ligase</keyword>
<dbReference type="Gene3D" id="3.40.50.620">
    <property type="entry name" value="HUPs"/>
    <property type="match status" value="1"/>
</dbReference>
<dbReference type="Proteomes" id="UP000012019">
    <property type="component" value="Unassembled WGS sequence"/>
</dbReference>
<dbReference type="PANTHER" id="PTHR21299">
    <property type="entry name" value="CYTIDYLATE KINASE/PANTOATE-BETA-ALANINE LIGASE"/>
    <property type="match status" value="1"/>
</dbReference>